<evidence type="ECO:0000313" key="4">
    <source>
        <dbReference type="Proteomes" id="UP000184383"/>
    </source>
</evidence>
<dbReference type="PANTHER" id="PTHR47843">
    <property type="entry name" value="BTB DOMAIN-CONTAINING PROTEIN-RELATED"/>
    <property type="match status" value="1"/>
</dbReference>
<gene>
    <name evidence="3" type="ORF">ASPWEDRAFT_55556</name>
</gene>
<dbReference type="InterPro" id="IPR000210">
    <property type="entry name" value="BTB/POZ_dom"/>
</dbReference>
<dbReference type="OrthoDB" id="6359816at2759"/>
<dbReference type="STRING" id="1073089.A0A1L9R3U9"/>
<protein>
    <recommendedName>
        <fullName evidence="2">BTB domain-containing protein</fullName>
    </recommendedName>
</protein>
<dbReference type="GeneID" id="63754080"/>
<reference evidence="4" key="1">
    <citation type="journal article" date="2017" name="Genome Biol.">
        <title>Comparative genomics reveals high biological diversity and specific adaptations in the industrially and medically important fungal genus Aspergillus.</title>
        <authorList>
            <person name="de Vries R.P."/>
            <person name="Riley R."/>
            <person name="Wiebenga A."/>
            <person name="Aguilar-Osorio G."/>
            <person name="Amillis S."/>
            <person name="Uchima C.A."/>
            <person name="Anderluh G."/>
            <person name="Asadollahi M."/>
            <person name="Askin M."/>
            <person name="Barry K."/>
            <person name="Battaglia E."/>
            <person name="Bayram O."/>
            <person name="Benocci T."/>
            <person name="Braus-Stromeyer S.A."/>
            <person name="Caldana C."/>
            <person name="Canovas D."/>
            <person name="Cerqueira G.C."/>
            <person name="Chen F."/>
            <person name="Chen W."/>
            <person name="Choi C."/>
            <person name="Clum A."/>
            <person name="Dos Santos R.A."/>
            <person name="Damasio A.R."/>
            <person name="Diallinas G."/>
            <person name="Emri T."/>
            <person name="Fekete E."/>
            <person name="Flipphi M."/>
            <person name="Freyberg S."/>
            <person name="Gallo A."/>
            <person name="Gournas C."/>
            <person name="Habgood R."/>
            <person name="Hainaut M."/>
            <person name="Harispe M.L."/>
            <person name="Henrissat B."/>
            <person name="Hilden K.S."/>
            <person name="Hope R."/>
            <person name="Hossain A."/>
            <person name="Karabika E."/>
            <person name="Karaffa L."/>
            <person name="Karanyi Z."/>
            <person name="Krasevec N."/>
            <person name="Kuo A."/>
            <person name="Kusch H."/>
            <person name="LaButti K."/>
            <person name="Lagendijk E.L."/>
            <person name="Lapidus A."/>
            <person name="Levasseur A."/>
            <person name="Lindquist E."/>
            <person name="Lipzen A."/>
            <person name="Logrieco A.F."/>
            <person name="MacCabe A."/>
            <person name="Maekelae M.R."/>
            <person name="Malavazi I."/>
            <person name="Melin P."/>
            <person name="Meyer V."/>
            <person name="Mielnichuk N."/>
            <person name="Miskei M."/>
            <person name="Molnar A.P."/>
            <person name="Mule G."/>
            <person name="Ngan C.Y."/>
            <person name="Orejas M."/>
            <person name="Orosz E."/>
            <person name="Ouedraogo J.P."/>
            <person name="Overkamp K.M."/>
            <person name="Park H.-S."/>
            <person name="Perrone G."/>
            <person name="Piumi F."/>
            <person name="Punt P.J."/>
            <person name="Ram A.F."/>
            <person name="Ramon A."/>
            <person name="Rauscher S."/>
            <person name="Record E."/>
            <person name="Riano-Pachon D.M."/>
            <person name="Robert V."/>
            <person name="Roehrig J."/>
            <person name="Ruller R."/>
            <person name="Salamov A."/>
            <person name="Salih N.S."/>
            <person name="Samson R.A."/>
            <person name="Sandor E."/>
            <person name="Sanguinetti M."/>
            <person name="Schuetze T."/>
            <person name="Sepcic K."/>
            <person name="Shelest E."/>
            <person name="Sherlock G."/>
            <person name="Sophianopoulou V."/>
            <person name="Squina F.M."/>
            <person name="Sun H."/>
            <person name="Susca A."/>
            <person name="Todd R.B."/>
            <person name="Tsang A."/>
            <person name="Unkles S.E."/>
            <person name="van de Wiele N."/>
            <person name="van Rossen-Uffink D."/>
            <person name="Oliveira J.V."/>
            <person name="Vesth T.C."/>
            <person name="Visser J."/>
            <person name="Yu J.-H."/>
            <person name="Zhou M."/>
            <person name="Andersen M.R."/>
            <person name="Archer D.B."/>
            <person name="Baker S.E."/>
            <person name="Benoit I."/>
            <person name="Brakhage A.A."/>
            <person name="Braus G.H."/>
            <person name="Fischer R."/>
            <person name="Frisvad J.C."/>
            <person name="Goldman G.H."/>
            <person name="Houbraken J."/>
            <person name="Oakley B."/>
            <person name="Pocsi I."/>
            <person name="Scazzocchio C."/>
            <person name="Seiboth B."/>
            <person name="vanKuyk P.A."/>
            <person name="Wortman J."/>
            <person name="Dyer P.S."/>
            <person name="Grigoriev I.V."/>
        </authorList>
    </citation>
    <scope>NUCLEOTIDE SEQUENCE [LARGE SCALE GENOMIC DNA]</scope>
    <source>
        <strain evidence="4">DTO 134E9</strain>
    </source>
</reference>
<organism evidence="3 4">
    <name type="scientific">Aspergillus wentii DTO 134E9</name>
    <dbReference type="NCBI Taxonomy" id="1073089"/>
    <lineage>
        <taxon>Eukaryota</taxon>
        <taxon>Fungi</taxon>
        <taxon>Dikarya</taxon>
        <taxon>Ascomycota</taxon>
        <taxon>Pezizomycotina</taxon>
        <taxon>Eurotiomycetes</taxon>
        <taxon>Eurotiomycetidae</taxon>
        <taxon>Eurotiales</taxon>
        <taxon>Aspergillaceae</taxon>
        <taxon>Aspergillus</taxon>
        <taxon>Aspergillus subgen. Cremei</taxon>
    </lineage>
</organism>
<evidence type="ECO:0000313" key="3">
    <source>
        <dbReference type="EMBL" id="OJJ29601.1"/>
    </source>
</evidence>
<accession>A0A1L9R3U9</accession>
<dbReference type="AlphaFoldDB" id="A0A1L9R3U9"/>
<dbReference type="RefSeq" id="XP_040683278.1">
    <property type="nucleotide sequence ID" value="XM_040838232.1"/>
</dbReference>
<sequence length="284" mass="32303">MVKKNRKAVRSFVADDQEPEPPSPEQDMDSRRPILDLVSSLHLNSDYSDLVIIYGGKTFPAHKLVVCPRSEYFKQACFGGFKEETVVNNISEPALNELESEVATNENVIPSLECTEPGLVGGPLEKVPSDLMESIVNPLGGCHPCYIHMCIFGEADYLMIIDLKDRAKEQFCESLSGCYGRKFFAEIIKELYSDRANYQILRKLAINVVIDHLPNLWKRFAPAIDIELMKAVPDFSIDLCLATLDNYMVEPSNMKLYPFPTDFEYRGVDYECKAWDTTNWSYQN</sequence>
<keyword evidence="4" id="KW-1185">Reference proteome</keyword>
<feature type="region of interest" description="Disordered" evidence="1">
    <location>
        <begin position="1"/>
        <end position="32"/>
    </location>
</feature>
<dbReference type="InterPro" id="IPR011333">
    <property type="entry name" value="SKP1/BTB/POZ_sf"/>
</dbReference>
<dbReference type="PANTHER" id="PTHR47843:SF5">
    <property type="entry name" value="BTB_POZ DOMAIN PROTEIN"/>
    <property type="match status" value="1"/>
</dbReference>
<evidence type="ECO:0000256" key="1">
    <source>
        <dbReference type="SAM" id="MobiDB-lite"/>
    </source>
</evidence>
<proteinExistence type="predicted"/>
<dbReference type="Proteomes" id="UP000184383">
    <property type="component" value="Unassembled WGS sequence"/>
</dbReference>
<dbReference type="SUPFAM" id="SSF54695">
    <property type="entry name" value="POZ domain"/>
    <property type="match status" value="1"/>
</dbReference>
<feature type="domain" description="BTB" evidence="2">
    <location>
        <begin position="48"/>
        <end position="111"/>
    </location>
</feature>
<dbReference type="Gene3D" id="3.30.710.10">
    <property type="entry name" value="Potassium Channel Kv1.1, Chain A"/>
    <property type="match status" value="1"/>
</dbReference>
<dbReference type="PROSITE" id="PS50097">
    <property type="entry name" value="BTB"/>
    <property type="match status" value="1"/>
</dbReference>
<evidence type="ECO:0000259" key="2">
    <source>
        <dbReference type="PROSITE" id="PS50097"/>
    </source>
</evidence>
<dbReference type="Pfam" id="PF00651">
    <property type="entry name" value="BTB"/>
    <property type="match status" value="1"/>
</dbReference>
<name>A0A1L9R3U9_ASPWE</name>
<dbReference type="VEuPathDB" id="FungiDB:ASPWEDRAFT_55556"/>
<dbReference type="EMBL" id="KV878220">
    <property type="protein sequence ID" value="OJJ29601.1"/>
    <property type="molecule type" value="Genomic_DNA"/>
</dbReference>